<reference evidence="13 14" key="1">
    <citation type="submission" date="2019-08" db="EMBL/GenBank/DDBJ databases">
        <authorList>
            <person name="Alioto T."/>
            <person name="Alioto T."/>
            <person name="Gomez Garrido J."/>
        </authorList>
    </citation>
    <scope>NUCLEOTIDE SEQUENCE [LARGE SCALE GENOMIC DNA]</scope>
</reference>
<feature type="domain" description="DEAD-box RNA helicase Q" evidence="12">
    <location>
        <begin position="40"/>
        <end position="68"/>
    </location>
</feature>
<dbReference type="GO" id="GO:0003724">
    <property type="term" value="F:RNA helicase activity"/>
    <property type="evidence" value="ECO:0007669"/>
    <property type="project" value="UniProtKB-EC"/>
</dbReference>
<feature type="short sequence motif" description="Q motif" evidence="6">
    <location>
        <begin position="40"/>
        <end position="68"/>
    </location>
</feature>
<dbReference type="InterPro" id="IPR011545">
    <property type="entry name" value="DEAD/DEAH_box_helicase_dom"/>
</dbReference>
<comment type="catalytic activity">
    <reaction evidence="8">
        <text>ATP + H2O = ADP + phosphate + H(+)</text>
        <dbReference type="Rhea" id="RHEA:13065"/>
        <dbReference type="ChEBI" id="CHEBI:15377"/>
        <dbReference type="ChEBI" id="CHEBI:15378"/>
        <dbReference type="ChEBI" id="CHEBI:30616"/>
        <dbReference type="ChEBI" id="CHEBI:43474"/>
        <dbReference type="ChEBI" id="CHEBI:456216"/>
        <dbReference type="EC" id="3.6.4.13"/>
    </reaction>
</comment>
<dbReference type="InterPro" id="IPR025313">
    <property type="entry name" value="SPB4-like_CTE"/>
</dbReference>
<comment type="domain">
    <text evidence="8">The Q motif is unique to and characteristic of the DEAD box family of RNA helicases and controls ATP binding and hydrolysis.</text>
</comment>
<dbReference type="GO" id="GO:0010468">
    <property type="term" value="P:regulation of gene expression"/>
    <property type="evidence" value="ECO:0007669"/>
    <property type="project" value="UniProtKB-ARBA"/>
</dbReference>
<feature type="compositionally biased region" description="Low complexity" evidence="9">
    <location>
        <begin position="532"/>
        <end position="542"/>
    </location>
</feature>
<organism evidence="13 14">
    <name type="scientific">Cinara cedri</name>
    <dbReference type="NCBI Taxonomy" id="506608"/>
    <lineage>
        <taxon>Eukaryota</taxon>
        <taxon>Metazoa</taxon>
        <taxon>Ecdysozoa</taxon>
        <taxon>Arthropoda</taxon>
        <taxon>Hexapoda</taxon>
        <taxon>Insecta</taxon>
        <taxon>Pterygota</taxon>
        <taxon>Neoptera</taxon>
        <taxon>Paraneoptera</taxon>
        <taxon>Hemiptera</taxon>
        <taxon>Sternorrhyncha</taxon>
        <taxon>Aphidomorpha</taxon>
        <taxon>Aphidoidea</taxon>
        <taxon>Aphididae</taxon>
        <taxon>Lachninae</taxon>
        <taxon>Cinara</taxon>
    </lineage>
</organism>
<feature type="compositionally biased region" description="Basic and acidic residues" evidence="9">
    <location>
        <begin position="655"/>
        <end position="685"/>
    </location>
</feature>
<dbReference type="Pfam" id="PF13959">
    <property type="entry name" value="CTE_SPB4"/>
    <property type="match status" value="1"/>
</dbReference>
<evidence type="ECO:0000256" key="1">
    <source>
        <dbReference type="ARBA" id="ARBA00022741"/>
    </source>
</evidence>
<dbReference type="Pfam" id="PF00270">
    <property type="entry name" value="DEAD"/>
    <property type="match status" value="1"/>
</dbReference>
<dbReference type="CDD" id="cd17941">
    <property type="entry name" value="DEADc_DDX10"/>
    <property type="match status" value="1"/>
</dbReference>
<feature type="domain" description="Helicase C-terminal" evidence="11">
    <location>
        <begin position="271"/>
        <end position="419"/>
    </location>
</feature>
<keyword evidence="4 7" id="KW-0067">ATP-binding</keyword>
<dbReference type="GO" id="GO:0003723">
    <property type="term" value="F:RNA binding"/>
    <property type="evidence" value="ECO:0007669"/>
    <property type="project" value="UniProtKB-UniRule"/>
</dbReference>
<evidence type="ECO:0000259" key="11">
    <source>
        <dbReference type="PROSITE" id="PS51194"/>
    </source>
</evidence>
<evidence type="ECO:0000259" key="12">
    <source>
        <dbReference type="PROSITE" id="PS51195"/>
    </source>
</evidence>
<evidence type="ECO:0000256" key="3">
    <source>
        <dbReference type="ARBA" id="ARBA00022806"/>
    </source>
</evidence>
<sequence>MANKRRKIKIFKSKKKKESIDVVIKNLKESYEQIDPNTIEKFEDFPLSAPTLKGLKENKYFVPTEIQRESIGYSLRGEDILGAAKTGSGKTLAFLIPVLEILYCNKWTHTEGLAALIITPTRELAYQIFETLRKIGIHHDFSAGLIIGGKDLKFERKRLDQCNIMICTPGRLLQHMDENPLFDCSNMLVLVLDEADRCLDMGFENTMNNIIDNLPPERQTLLFSATQTKSVKDLARLSLNDPHFISVHEASEHSTPTGLVQSYMVCELHDKMSLLWSFIKNHLHHKVLVFMSSCKQVKYFYEILCKLRPGTSLLALYGAMHQTKRMAVYESFSKKQRSVLFATDIAARGLDFPSVNWVVQLDCPENANEYIHRAGRTARFQKSGESLLVLLPSELAILEQLKNKKIPIQEIKVNPNKLTSVQRTLEATLAKDHILKESAQRAFVSYIKSVFLMKDKNVFNVSALKTDEFATSLGLAIPPRVRFLQKWKKAKEAKKKEKESLAQTMVEDLNSNLNKLSDSEILDDEPEPSRLSFNDSYNFNNDDNSDEENDNLLTLKRKDHNIPEAENLEYEEEEDVSFDISNKKKKKPLTKAAVAKKMIKKQIKPNLKTVFDETGEVVVDRTKTRVSQFAKEYENNDEKGGINIEEAKQMMRAEDIHDKKLFKEKVKAKHKDEKKKAKEETKRAEMEDESSSDEASVDLSWLPDPDKVYGKHESGESEDDFNPYINSGSEPESDRSDYESSNIHRPPKRKLLTNKKNSNKRQKLKEDLSDDPIDTGLSLMEDEELVLKMLDTS</sequence>
<evidence type="ECO:0000256" key="4">
    <source>
        <dbReference type="ARBA" id="ARBA00022840"/>
    </source>
</evidence>
<keyword evidence="1 7" id="KW-0547">Nucleotide-binding</keyword>
<keyword evidence="14" id="KW-1185">Reference proteome</keyword>
<dbReference type="PROSITE" id="PS51192">
    <property type="entry name" value="HELICASE_ATP_BIND_1"/>
    <property type="match status" value="1"/>
</dbReference>
<dbReference type="InterPro" id="IPR000629">
    <property type="entry name" value="RNA-helicase_DEAD-box_CS"/>
</dbReference>
<dbReference type="EC" id="3.6.4.13" evidence="8"/>
<dbReference type="InterPro" id="IPR001650">
    <property type="entry name" value="Helicase_C-like"/>
</dbReference>
<proteinExistence type="inferred from homology"/>
<evidence type="ECO:0000313" key="13">
    <source>
        <dbReference type="EMBL" id="VVC24205.1"/>
    </source>
</evidence>
<evidence type="ECO:0000313" key="14">
    <source>
        <dbReference type="Proteomes" id="UP000325440"/>
    </source>
</evidence>
<dbReference type="InterPro" id="IPR014014">
    <property type="entry name" value="RNA_helicase_DEAD_Q_motif"/>
</dbReference>
<feature type="region of interest" description="Disordered" evidence="9">
    <location>
        <begin position="517"/>
        <end position="549"/>
    </location>
</feature>
<keyword evidence="2 7" id="KW-0378">Hydrolase</keyword>
<evidence type="ECO:0000256" key="5">
    <source>
        <dbReference type="ARBA" id="ARBA00022884"/>
    </source>
</evidence>
<evidence type="ECO:0000259" key="10">
    <source>
        <dbReference type="PROSITE" id="PS51192"/>
    </source>
</evidence>
<dbReference type="PROSITE" id="PS00039">
    <property type="entry name" value="DEAD_ATP_HELICASE"/>
    <property type="match status" value="1"/>
</dbReference>
<dbReference type="CDD" id="cd18787">
    <property type="entry name" value="SF2_C_DEAD"/>
    <property type="match status" value="1"/>
</dbReference>
<feature type="compositionally biased region" description="Basic and acidic residues" evidence="9">
    <location>
        <begin position="704"/>
        <end position="715"/>
    </location>
</feature>
<evidence type="ECO:0000256" key="9">
    <source>
        <dbReference type="SAM" id="MobiDB-lite"/>
    </source>
</evidence>
<feature type="domain" description="Helicase ATP-binding" evidence="10">
    <location>
        <begin position="71"/>
        <end position="245"/>
    </location>
</feature>
<dbReference type="PROSITE" id="PS51194">
    <property type="entry name" value="HELICASE_CTER"/>
    <property type="match status" value="1"/>
</dbReference>
<dbReference type="Pfam" id="PF00271">
    <property type="entry name" value="Helicase_C"/>
    <property type="match status" value="1"/>
</dbReference>
<gene>
    <name evidence="13" type="ORF">CINCED_3A003273</name>
</gene>
<dbReference type="InterPro" id="IPR014001">
    <property type="entry name" value="Helicase_ATP-bd"/>
</dbReference>
<dbReference type="AlphaFoldDB" id="A0A5E4LX05"/>
<evidence type="ECO:0000256" key="7">
    <source>
        <dbReference type="RuleBase" id="RU000492"/>
    </source>
</evidence>
<dbReference type="SMART" id="SM00490">
    <property type="entry name" value="HELICc"/>
    <property type="match status" value="1"/>
</dbReference>
<dbReference type="GO" id="GO:0016887">
    <property type="term" value="F:ATP hydrolysis activity"/>
    <property type="evidence" value="ECO:0007669"/>
    <property type="project" value="RHEA"/>
</dbReference>
<dbReference type="PANTHER" id="PTHR24031">
    <property type="entry name" value="RNA HELICASE"/>
    <property type="match status" value="1"/>
</dbReference>
<dbReference type="PROSITE" id="PS51195">
    <property type="entry name" value="Q_MOTIF"/>
    <property type="match status" value="1"/>
</dbReference>
<keyword evidence="5 8" id="KW-0694">RNA-binding</keyword>
<feature type="region of interest" description="Disordered" evidence="9">
    <location>
        <begin position="655"/>
        <end position="775"/>
    </location>
</feature>
<dbReference type="OrthoDB" id="10259640at2759"/>
<evidence type="ECO:0000256" key="6">
    <source>
        <dbReference type="PROSITE-ProRule" id="PRU00552"/>
    </source>
</evidence>
<dbReference type="Proteomes" id="UP000325440">
    <property type="component" value="Unassembled WGS sequence"/>
</dbReference>
<dbReference type="SUPFAM" id="SSF52540">
    <property type="entry name" value="P-loop containing nucleoside triphosphate hydrolases"/>
    <property type="match status" value="1"/>
</dbReference>
<feature type="compositionally biased region" description="Basic residues" evidence="9">
    <location>
        <begin position="745"/>
        <end position="763"/>
    </location>
</feature>
<dbReference type="Gene3D" id="3.40.50.300">
    <property type="entry name" value="P-loop containing nucleotide triphosphate hydrolases"/>
    <property type="match status" value="2"/>
</dbReference>
<keyword evidence="3 7" id="KW-0347">Helicase</keyword>
<feature type="compositionally biased region" description="Acidic residues" evidence="9">
    <location>
        <begin position="686"/>
        <end position="696"/>
    </location>
</feature>
<dbReference type="EMBL" id="CABPRJ010000001">
    <property type="protein sequence ID" value="VVC24205.1"/>
    <property type="molecule type" value="Genomic_DNA"/>
</dbReference>
<dbReference type="InterPro" id="IPR027417">
    <property type="entry name" value="P-loop_NTPase"/>
</dbReference>
<dbReference type="SMART" id="SM01178">
    <property type="entry name" value="DUF4217"/>
    <property type="match status" value="1"/>
</dbReference>
<dbReference type="GO" id="GO:0005524">
    <property type="term" value="F:ATP binding"/>
    <property type="evidence" value="ECO:0007669"/>
    <property type="project" value="UniProtKB-UniRule"/>
</dbReference>
<evidence type="ECO:0000256" key="2">
    <source>
        <dbReference type="ARBA" id="ARBA00022801"/>
    </source>
</evidence>
<name>A0A5E4LX05_9HEMI</name>
<protein>
    <recommendedName>
        <fullName evidence="8">ATP-dependent RNA helicase</fullName>
        <ecNumber evidence="8">3.6.4.13</ecNumber>
    </recommendedName>
</protein>
<comment type="similarity">
    <text evidence="7">Belongs to the DEAD box helicase family.</text>
</comment>
<comment type="function">
    <text evidence="8">RNA helicase.</text>
</comment>
<dbReference type="SMART" id="SM00487">
    <property type="entry name" value="DEXDc"/>
    <property type="match status" value="1"/>
</dbReference>
<evidence type="ECO:0000256" key="8">
    <source>
        <dbReference type="RuleBase" id="RU365068"/>
    </source>
</evidence>
<accession>A0A5E4LX05</accession>